<dbReference type="InterPro" id="IPR050713">
    <property type="entry name" value="RTP_Phos/Ushers"/>
</dbReference>
<gene>
    <name evidence="5" type="ORF">J2Z18_006202</name>
</gene>
<protein>
    <recommendedName>
        <fullName evidence="4">Fibronectin type-III domain-containing protein</fullName>
    </recommendedName>
</protein>
<dbReference type="CDD" id="cd00063">
    <property type="entry name" value="FN3"/>
    <property type="match status" value="1"/>
</dbReference>
<dbReference type="PROSITE" id="PS50853">
    <property type="entry name" value="FN3"/>
    <property type="match status" value="2"/>
</dbReference>
<dbReference type="PANTHER" id="PTHR46957">
    <property type="entry name" value="CYTOKINE RECEPTOR"/>
    <property type="match status" value="1"/>
</dbReference>
<dbReference type="SUPFAM" id="SSF49265">
    <property type="entry name" value="Fibronectin type III"/>
    <property type="match status" value="3"/>
</dbReference>
<feature type="chain" id="PRO_5045639807" description="Fibronectin type-III domain-containing protein" evidence="3">
    <location>
        <begin position="22"/>
        <end position="569"/>
    </location>
</feature>
<evidence type="ECO:0000256" key="2">
    <source>
        <dbReference type="SAM" id="Phobius"/>
    </source>
</evidence>
<evidence type="ECO:0000313" key="6">
    <source>
        <dbReference type="Proteomes" id="UP000706926"/>
    </source>
</evidence>
<evidence type="ECO:0000259" key="4">
    <source>
        <dbReference type="PROSITE" id="PS50853"/>
    </source>
</evidence>
<dbReference type="Pfam" id="PF00041">
    <property type="entry name" value="fn3"/>
    <property type="match status" value="1"/>
</dbReference>
<keyword evidence="2" id="KW-0472">Membrane</keyword>
<dbReference type="InterPro" id="IPR013783">
    <property type="entry name" value="Ig-like_fold"/>
</dbReference>
<name>A0ABS4FLA2_9BACL</name>
<keyword evidence="2" id="KW-1133">Transmembrane helix</keyword>
<dbReference type="InterPro" id="IPR036116">
    <property type="entry name" value="FN3_sf"/>
</dbReference>
<keyword evidence="6" id="KW-1185">Reference proteome</keyword>
<sequence>MKRIILGVLLMFVLLPGVTEASPYSAQDSILSGKILVDQKNNPAPQLTDGDPSTSAVFDYTRTIFSYTFPKPVEVEEFYALLDENKGLAVRLFFTDGSNDVIRLPTTNPKENYVPVLFNKPITKIEITSGYVNTKRLYEFDLKLKRDKIPPGKPTGLSALPGFDEIQLSWNPNPENDMYGYNIYVDGKKINSMPITRDMYTLKAQDYAKVYTIYITAVDLSGNESVPSDQVQGTPIQPPDTTPPGRPLGLQATPEVGQIKLDWTANTEPDLDGYLVFQDNVQLFQTPIKTNSFVVSGGLSYTTDTEFYVVAVDTSGNMSMRSNVVKARPIKPPNTTPPPVPSNLRAAMSADQLSIETNWGASVDPDLEGYYVYVSTDGTNFTRHNSAPIPATNYDITNLQADTVYHIRVTAVNIYGLESGPSNTVRIKSPSRNTTVTPGKPQADYWDISWTPVPGAVSYAIYYNNQKVGEVPGNVTTFRITKAMGYNPNGAIQVVDVRAQFSNGSSGGSNQPGRPVGSGWGMAPKDIITNSMFIIASLSSLVLLGLVIGIAPRLIKMLKKSIDARRRAT</sequence>
<dbReference type="Gene3D" id="2.60.40.10">
    <property type="entry name" value="Immunoglobulins"/>
    <property type="match status" value="3"/>
</dbReference>
<keyword evidence="3" id="KW-0732">Signal</keyword>
<reference evidence="5 6" key="1">
    <citation type="submission" date="2021-03" db="EMBL/GenBank/DDBJ databases">
        <title>Genomic Encyclopedia of Type Strains, Phase IV (KMG-IV): sequencing the most valuable type-strain genomes for metagenomic binning, comparative biology and taxonomic classification.</title>
        <authorList>
            <person name="Goeker M."/>
        </authorList>
    </citation>
    <scope>NUCLEOTIDE SEQUENCE [LARGE SCALE GENOMIC DNA]</scope>
    <source>
        <strain evidence="5 6">DSM 15596</strain>
    </source>
</reference>
<organism evidence="5 6">
    <name type="scientific">Paenibacillus lactis</name>
    <dbReference type="NCBI Taxonomy" id="228574"/>
    <lineage>
        <taxon>Bacteria</taxon>
        <taxon>Bacillati</taxon>
        <taxon>Bacillota</taxon>
        <taxon>Bacilli</taxon>
        <taxon>Bacillales</taxon>
        <taxon>Paenibacillaceae</taxon>
        <taxon>Paenibacillus</taxon>
    </lineage>
</organism>
<keyword evidence="2" id="KW-0812">Transmembrane</keyword>
<evidence type="ECO:0000313" key="5">
    <source>
        <dbReference type="EMBL" id="MBP1897057.1"/>
    </source>
</evidence>
<comment type="caution">
    <text evidence="5">The sequence shown here is derived from an EMBL/GenBank/DDBJ whole genome shotgun (WGS) entry which is preliminary data.</text>
</comment>
<proteinExistence type="predicted"/>
<feature type="domain" description="Fibronectin type-III" evidence="4">
    <location>
        <begin position="340"/>
        <end position="432"/>
    </location>
</feature>
<dbReference type="GeneID" id="95408143"/>
<dbReference type="RefSeq" id="WP_210095787.1">
    <property type="nucleotide sequence ID" value="NZ_JAGGKI010000041.1"/>
</dbReference>
<feature type="domain" description="Fibronectin type-III" evidence="4">
    <location>
        <begin position="150"/>
        <end position="239"/>
    </location>
</feature>
<dbReference type="Proteomes" id="UP000706926">
    <property type="component" value="Unassembled WGS sequence"/>
</dbReference>
<feature type="signal peptide" evidence="3">
    <location>
        <begin position="1"/>
        <end position="21"/>
    </location>
</feature>
<dbReference type="SMART" id="SM00060">
    <property type="entry name" value="FN3"/>
    <property type="match status" value="4"/>
</dbReference>
<dbReference type="PANTHER" id="PTHR46957:SF3">
    <property type="entry name" value="CYTOKINE RECEPTOR"/>
    <property type="match status" value="1"/>
</dbReference>
<dbReference type="EMBL" id="JAGGKI010000041">
    <property type="protein sequence ID" value="MBP1897057.1"/>
    <property type="molecule type" value="Genomic_DNA"/>
</dbReference>
<feature type="region of interest" description="Disordered" evidence="1">
    <location>
        <begin position="225"/>
        <end position="247"/>
    </location>
</feature>
<accession>A0ABS4FLA2</accession>
<evidence type="ECO:0000256" key="1">
    <source>
        <dbReference type="SAM" id="MobiDB-lite"/>
    </source>
</evidence>
<dbReference type="InterPro" id="IPR003961">
    <property type="entry name" value="FN3_dom"/>
</dbReference>
<evidence type="ECO:0000256" key="3">
    <source>
        <dbReference type="SAM" id="SignalP"/>
    </source>
</evidence>
<feature type="compositionally biased region" description="Pro residues" evidence="1">
    <location>
        <begin position="236"/>
        <end position="246"/>
    </location>
</feature>
<feature type="compositionally biased region" description="Polar residues" evidence="1">
    <location>
        <begin position="225"/>
        <end position="235"/>
    </location>
</feature>
<feature type="transmembrane region" description="Helical" evidence="2">
    <location>
        <begin position="532"/>
        <end position="555"/>
    </location>
</feature>